<evidence type="ECO:0000313" key="3">
    <source>
        <dbReference type="Proteomes" id="UP000277580"/>
    </source>
</evidence>
<sequence>MAVCLSVCLSVCMGVCYVGVGMQWWGNLIFIDYYFTHAAFFALLAHTLFLQRHVTSLSSAPIYLQVPA</sequence>
<keyword evidence="1" id="KW-0472">Membrane</keyword>
<gene>
    <name evidence="2" type="ORF">P167DRAFT_534103</name>
</gene>
<keyword evidence="1" id="KW-1133">Transmembrane helix</keyword>
<protein>
    <submittedName>
        <fullName evidence="2">Uncharacterized protein</fullName>
    </submittedName>
</protein>
<evidence type="ECO:0000313" key="2">
    <source>
        <dbReference type="EMBL" id="RPB14256.1"/>
    </source>
</evidence>
<accession>A0A3N4KUR0</accession>
<dbReference type="Proteomes" id="UP000277580">
    <property type="component" value="Unassembled WGS sequence"/>
</dbReference>
<dbReference type="InParanoid" id="A0A3N4KUR0"/>
<dbReference type="AlphaFoldDB" id="A0A3N4KUR0"/>
<organism evidence="2 3">
    <name type="scientific">Morchella conica CCBAS932</name>
    <dbReference type="NCBI Taxonomy" id="1392247"/>
    <lineage>
        <taxon>Eukaryota</taxon>
        <taxon>Fungi</taxon>
        <taxon>Dikarya</taxon>
        <taxon>Ascomycota</taxon>
        <taxon>Pezizomycotina</taxon>
        <taxon>Pezizomycetes</taxon>
        <taxon>Pezizales</taxon>
        <taxon>Morchellaceae</taxon>
        <taxon>Morchella</taxon>
    </lineage>
</organism>
<evidence type="ECO:0000256" key="1">
    <source>
        <dbReference type="SAM" id="Phobius"/>
    </source>
</evidence>
<reference evidence="2 3" key="1">
    <citation type="journal article" date="2018" name="Nat. Ecol. Evol.">
        <title>Pezizomycetes genomes reveal the molecular basis of ectomycorrhizal truffle lifestyle.</title>
        <authorList>
            <person name="Murat C."/>
            <person name="Payen T."/>
            <person name="Noel B."/>
            <person name="Kuo A."/>
            <person name="Morin E."/>
            <person name="Chen J."/>
            <person name="Kohler A."/>
            <person name="Krizsan K."/>
            <person name="Balestrini R."/>
            <person name="Da Silva C."/>
            <person name="Montanini B."/>
            <person name="Hainaut M."/>
            <person name="Levati E."/>
            <person name="Barry K.W."/>
            <person name="Belfiori B."/>
            <person name="Cichocki N."/>
            <person name="Clum A."/>
            <person name="Dockter R.B."/>
            <person name="Fauchery L."/>
            <person name="Guy J."/>
            <person name="Iotti M."/>
            <person name="Le Tacon F."/>
            <person name="Lindquist E.A."/>
            <person name="Lipzen A."/>
            <person name="Malagnac F."/>
            <person name="Mello A."/>
            <person name="Molinier V."/>
            <person name="Miyauchi S."/>
            <person name="Poulain J."/>
            <person name="Riccioni C."/>
            <person name="Rubini A."/>
            <person name="Sitrit Y."/>
            <person name="Splivallo R."/>
            <person name="Traeger S."/>
            <person name="Wang M."/>
            <person name="Zifcakova L."/>
            <person name="Wipf D."/>
            <person name="Zambonelli A."/>
            <person name="Paolocci F."/>
            <person name="Nowrousian M."/>
            <person name="Ottonello S."/>
            <person name="Baldrian P."/>
            <person name="Spatafora J.W."/>
            <person name="Henrissat B."/>
            <person name="Nagy L.G."/>
            <person name="Aury J.M."/>
            <person name="Wincker P."/>
            <person name="Grigoriev I.V."/>
            <person name="Bonfante P."/>
            <person name="Martin F.M."/>
        </authorList>
    </citation>
    <scope>NUCLEOTIDE SEQUENCE [LARGE SCALE GENOMIC DNA]</scope>
    <source>
        <strain evidence="2 3">CCBAS932</strain>
    </source>
</reference>
<name>A0A3N4KUR0_9PEZI</name>
<proteinExistence type="predicted"/>
<feature type="transmembrane region" description="Helical" evidence="1">
    <location>
        <begin position="24"/>
        <end position="49"/>
    </location>
</feature>
<keyword evidence="1" id="KW-0812">Transmembrane</keyword>
<dbReference type="EMBL" id="ML119118">
    <property type="protein sequence ID" value="RPB14256.1"/>
    <property type="molecule type" value="Genomic_DNA"/>
</dbReference>
<keyword evidence="3" id="KW-1185">Reference proteome</keyword>